<organism evidence="2">
    <name type="scientific">Rhizophora mucronata</name>
    <name type="common">Asiatic mangrove</name>
    <dbReference type="NCBI Taxonomy" id="61149"/>
    <lineage>
        <taxon>Eukaryota</taxon>
        <taxon>Viridiplantae</taxon>
        <taxon>Streptophyta</taxon>
        <taxon>Embryophyta</taxon>
        <taxon>Tracheophyta</taxon>
        <taxon>Spermatophyta</taxon>
        <taxon>Magnoliopsida</taxon>
        <taxon>eudicotyledons</taxon>
        <taxon>Gunneridae</taxon>
        <taxon>Pentapetalae</taxon>
        <taxon>rosids</taxon>
        <taxon>fabids</taxon>
        <taxon>Malpighiales</taxon>
        <taxon>Rhizophoraceae</taxon>
        <taxon>Rhizophora</taxon>
    </lineage>
</organism>
<name>A0A2P2PLP0_RHIMU</name>
<keyword evidence="1" id="KW-1133">Transmembrane helix</keyword>
<accession>A0A2P2PLP0</accession>
<keyword evidence="1" id="KW-0812">Transmembrane</keyword>
<evidence type="ECO:0000256" key="1">
    <source>
        <dbReference type="SAM" id="Phobius"/>
    </source>
</evidence>
<protein>
    <submittedName>
        <fullName evidence="2">Uncharacterized protein</fullName>
    </submittedName>
</protein>
<dbReference type="AlphaFoldDB" id="A0A2P2PLP0"/>
<proteinExistence type="predicted"/>
<reference evidence="2" key="1">
    <citation type="submission" date="2018-02" db="EMBL/GenBank/DDBJ databases">
        <title>Rhizophora mucronata_Transcriptome.</title>
        <authorList>
            <person name="Meera S.P."/>
            <person name="Sreeshan A."/>
            <person name="Augustine A."/>
        </authorList>
    </citation>
    <scope>NUCLEOTIDE SEQUENCE</scope>
    <source>
        <tissue evidence="2">Leaf</tissue>
    </source>
</reference>
<dbReference type="EMBL" id="GGEC01075193">
    <property type="protein sequence ID" value="MBX55677.1"/>
    <property type="molecule type" value="Transcribed_RNA"/>
</dbReference>
<keyword evidence="1" id="KW-0472">Membrane</keyword>
<feature type="transmembrane region" description="Helical" evidence="1">
    <location>
        <begin position="24"/>
        <end position="43"/>
    </location>
</feature>
<evidence type="ECO:0000313" key="2">
    <source>
        <dbReference type="EMBL" id="MBX55677.1"/>
    </source>
</evidence>
<sequence>MCNLCYNSLLRLSLGFQKHVICRANYYFLSSIPLVCINFFFFFPNILHIKIESTHVGSLP</sequence>